<dbReference type="CDD" id="cd16913">
    <property type="entry name" value="YkuD_like"/>
    <property type="match status" value="1"/>
</dbReference>
<dbReference type="RefSeq" id="WP_212494687.1">
    <property type="nucleotide sequence ID" value="NZ_JAFCJH010000050.1"/>
</dbReference>
<dbReference type="Pfam" id="PF03734">
    <property type="entry name" value="YkuD"/>
    <property type="match status" value="1"/>
</dbReference>
<proteinExistence type="inferred from homology"/>
<dbReference type="PANTHER" id="PTHR41533:SF2">
    <property type="entry name" value="BLR7131 PROTEIN"/>
    <property type="match status" value="1"/>
</dbReference>
<dbReference type="InterPro" id="IPR005490">
    <property type="entry name" value="LD_TPept_cat_dom"/>
</dbReference>
<dbReference type="Gene3D" id="2.40.440.10">
    <property type="entry name" value="L,D-transpeptidase catalytic domain-like"/>
    <property type="match status" value="1"/>
</dbReference>
<feature type="compositionally biased region" description="Basic and acidic residues" evidence="8">
    <location>
        <begin position="78"/>
        <end position="104"/>
    </location>
</feature>
<dbReference type="PANTHER" id="PTHR41533">
    <property type="entry name" value="L,D-TRANSPEPTIDASE HI_1667-RELATED"/>
    <property type="match status" value="1"/>
</dbReference>
<keyword evidence="4 7" id="KW-0133">Cell shape</keyword>
<feature type="compositionally biased region" description="Basic and acidic residues" evidence="8">
    <location>
        <begin position="135"/>
        <end position="151"/>
    </location>
</feature>
<feature type="compositionally biased region" description="Low complexity" evidence="8">
    <location>
        <begin position="152"/>
        <end position="186"/>
    </location>
</feature>
<comment type="caution">
    <text evidence="11">The sequence shown here is derived from an EMBL/GenBank/DDBJ whole genome shotgun (WGS) entry which is preliminary data.</text>
</comment>
<protein>
    <submittedName>
        <fullName evidence="11">L,D-transpeptidase family protein</fullName>
    </submittedName>
</protein>
<accession>A0ABS5FTU6</accession>
<keyword evidence="9" id="KW-0732">Signal</keyword>
<evidence type="ECO:0000256" key="5">
    <source>
        <dbReference type="ARBA" id="ARBA00022984"/>
    </source>
</evidence>
<feature type="compositionally biased region" description="Low complexity" evidence="8">
    <location>
        <begin position="761"/>
        <end position="775"/>
    </location>
</feature>
<dbReference type="SUPFAM" id="SSF47090">
    <property type="entry name" value="PGBD-like"/>
    <property type="match status" value="1"/>
</dbReference>
<reference evidence="12" key="1">
    <citation type="journal article" date="2021" name="ISME J.">
        <title>Evolutionary origin and ecological implication of a unique nif island in free-living Bradyrhizobium lineages.</title>
        <authorList>
            <person name="Tao J."/>
        </authorList>
    </citation>
    <scope>NUCLEOTIDE SEQUENCE [LARGE SCALE GENOMIC DNA]</scope>
    <source>
        <strain evidence="12">SZCCT0434</strain>
    </source>
</reference>
<evidence type="ECO:0000256" key="1">
    <source>
        <dbReference type="ARBA" id="ARBA00004752"/>
    </source>
</evidence>
<feature type="chain" id="PRO_5046228909" evidence="9">
    <location>
        <begin position="33"/>
        <end position="775"/>
    </location>
</feature>
<evidence type="ECO:0000256" key="4">
    <source>
        <dbReference type="ARBA" id="ARBA00022960"/>
    </source>
</evidence>
<comment type="similarity">
    <text evidence="2">Belongs to the YkuD family.</text>
</comment>
<dbReference type="InterPro" id="IPR036365">
    <property type="entry name" value="PGBD-like_sf"/>
</dbReference>
<feature type="compositionally biased region" description="Low complexity" evidence="8">
    <location>
        <begin position="38"/>
        <end position="48"/>
    </location>
</feature>
<dbReference type="Pfam" id="PF01471">
    <property type="entry name" value="PG_binding_1"/>
    <property type="match status" value="1"/>
</dbReference>
<feature type="active site" description="Proton donor/acceptor" evidence="7">
    <location>
        <position position="601"/>
    </location>
</feature>
<dbReference type="SUPFAM" id="SSF141523">
    <property type="entry name" value="L,D-transpeptidase catalytic domain-like"/>
    <property type="match status" value="1"/>
</dbReference>
<evidence type="ECO:0000256" key="3">
    <source>
        <dbReference type="ARBA" id="ARBA00022679"/>
    </source>
</evidence>
<evidence type="ECO:0000259" key="10">
    <source>
        <dbReference type="PROSITE" id="PS52029"/>
    </source>
</evidence>
<evidence type="ECO:0000256" key="6">
    <source>
        <dbReference type="ARBA" id="ARBA00023316"/>
    </source>
</evidence>
<keyword evidence="6 7" id="KW-0961">Cell wall biogenesis/degradation</keyword>
<dbReference type="PROSITE" id="PS52029">
    <property type="entry name" value="LD_TPASE"/>
    <property type="match status" value="1"/>
</dbReference>
<sequence>MRDRSNNRRGYDRVLMAVAATFLTVSATSALAQDTPRASAAELAIDAAIPRPEPANVPPPTASDFKPDATGALPDTAKVSDAKATDPKTSDSKTSDSKPSDSKPSDNQPTEPSTAAKAVEPKPGDVATTPATDTKSTETKSTETKPLEAPKTDTAVAPPAAAPAAETATAPAATPAPATAAAPAAEPAKEPVKAASNVPADDQPVADKLREMLASKTLRAFDRKVEHAAAEKFYSARDYAPVFTKSGKLTDTAKGVIARLKDAASDGLNPADYPVPDFTAATSPDALADAELKLAASMLDYARQAQSGRMHWSQLSADIQYPEHPIDASEVLANVTSAKDASAALDSYNPPQKLYKELKKKLAELRGQGDGPVITIADGPALRYMPARGKKQAAVEMDDPRVPDLRTKLGITENADSTKYDAAVARAVEKFQDSVELKPTGILDDRTVRALNSPKRDKQIDTVIVNMERWRWLPRQLGAASVGNAYVILNIPDYTLKVMQNGAQVWTTRVVTGKPGQHATPLLTETMKYITVNPTWNVPPSIIYNEYLPALQQDPTVLQRMGLKLERDRDGSIHISQPPGEANALGRIRFNFPNKFLVYQHDTPDKYLFAKEERAYSHGCMRVQNPDQYASVLLNITEPNEHYTPERIRSMYGSNEVDLKFPTPIPVNITYQTAFVDDAGKLQFRKDVYGRDATMLSLLKNSRGKDLEAVVAHAQPSYSRPPSSSLPAGVNVAGDNGSWNSGPNFFERLFGGFGQPEPQPARRGQAQQQRRVYTR</sequence>
<organism evidence="11 12">
    <name type="scientific">Bradyrhizobium jicamae</name>
    <dbReference type="NCBI Taxonomy" id="280332"/>
    <lineage>
        <taxon>Bacteria</taxon>
        <taxon>Pseudomonadati</taxon>
        <taxon>Pseudomonadota</taxon>
        <taxon>Alphaproteobacteria</taxon>
        <taxon>Hyphomicrobiales</taxon>
        <taxon>Nitrobacteraceae</taxon>
        <taxon>Bradyrhizobium</taxon>
    </lineage>
</organism>
<feature type="region of interest" description="Disordered" evidence="8">
    <location>
        <begin position="31"/>
        <end position="203"/>
    </location>
</feature>
<dbReference type="InterPro" id="IPR045380">
    <property type="entry name" value="LD_TPept_scaffold_dom"/>
</dbReference>
<name>A0ABS5FTU6_9BRAD</name>
<feature type="compositionally biased region" description="Pro residues" evidence="8">
    <location>
        <begin position="51"/>
        <end position="61"/>
    </location>
</feature>
<dbReference type="Pfam" id="PF20142">
    <property type="entry name" value="Scaffold"/>
    <property type="match status" value="1"/>
</dbReference>
<dbReference type="InterPro" id="IPR036366">
    <property type="entry name" value="PGBDSf"/>
</dbReference>
<feature type="active site" description="Nucleophile" evidence="7">
    <location>
        <position position="620"/>
    </location>
</feature>
<evidence type="ECO:0000256" key="2">
    <source>
        <dbReference type="ARBA" id="ARBA00005992"/>
    </source>
</evidence>
<keyword evidence="5 7" id="KW-0573">Peptidoglycan synthesis</keyword>
<evidence type="ECO:0000256" key="8">
    <source>
        <dbReference type="SAM" id="MobiDB-lite"/>
    </source>
</evidence>
<gene>
    <name evidence="11" type="ORF">JQ615_33045</name>
</gene>
<feature type="signal peptide" evidence="9">
    <location>
        <begin position="1"/>
        <end position="32"/>
    </location>
</feature>
<evidence type="ECO:0000256" key="9">
    <source>
        <dbReference type="SAM" id="SignalP"/>
    </source>
</evidence>
<dbReference type="InterPro" id="IPR002477">
    <property type="entry name" value="Peptidoglycan-bd-like"/>
</dbReference>
<dbReference type="Proteomes" id="UP001315278">
    <property type="component" value="Unassembled WGS sequence"/>
</dbReference>
<dbReference type="InterPro" id="IPR052905">
    <property type="entry name" value="LD-transpeptidase_YkuD-like"/>
</dbReference>
<dbReference type="EMBL" id="JAFCJH010000050">
    <property type="protein sequence ID" value="MBR0800205.1"/>
    <property type="molecule type" value="Genomic_DNA"/>
</dbReference>
<feature type="region of interest" description="Disordered" evidence="8">
    <location>
        <begin position="752"/>
        <end position="775"/>
    </location>
</feature>
<evidence type="ECO:0000256" key="7">
    <source>
        <dbReference type="PROSITE-ProRule" id="PRU01373"/>
    </source>
</evidence>
<feature type="domain" description="L,D-TPase catalytic" evidence="10">
    <location>
        <begin position="485"/>
        <end position="651"/>
    </location>
</feature>
<keyword evidence="12" id="KW-1185">Reference proteome</keyword>
<dbReference type="Gene3D" id="1.10.101.10">
    <property type="entry name" value="PGBD-like superfamily/PGBD"/>
    <property type="match status" value="1"/>
</dbReference>
<evidence type="ECO:0000313" key="11">
    <source>
        <dbReference type="EMBL" id="MBR0800205.1"/>
    </source>
</evidence>
<comment type="pathway">
    <text evidence="1 7">Cell wall biogenesis; peptidoglycan biosynthesis.</text>
</comment>
<evidence type="ECO:0000313" key="12">
    <source>
        <dbReference type="Proteomes" id="UP001315278"/>
    </source>
</evidence>
<keyword evidence="3" id="KW-0808">Transferase</keyword>
<dbReference type="InterPro" id="IPR038063">
    <property type="entry name" value="Transpep_catalytic_dom"/>
</dbReference>